<dbReference type="InterPro" id="IPR027056">
    <property type="entry name" value="Gluconate_2DH_su3"/>
</dbReference>
<dbReference type="Pfam" id="PF13618">
    <property type="entry name" value="Gluconate_2-dh3"/>
    <property type="match status" value="1"/>
</dbReference>
<organism evidence="1">
    <name type="scientific">hydrothermal vent metagenome</name>
    <dbReference type="NCBI Taxonomy" id="652676"/>
    <lineage>
        <taxon>unclassified sequences</taxon>
        <taxon>metagenomes</taxon>
        <taxon>ecological metagenomes</taxon>
    </lineage>
</organism>
<gene>
    <name evidence="1" type="ORF">MNBD_GAMMA22-951</name>
</gene>
<dbReference type="AlphaFoldDB" id="A0A3B1B723"/>
<reference evidence="1" key="1">
    <citation type="submission" date="2018-06" db="EMBL/GenBank/DDBJ databases">
        <authorList>
            <person name="Zhirakovskaya E."/>
        </authorList>
    </citation>
    <scope>NUCLEOTIDE SEQUENCE</scope>
</reference>
<name>A0A3B1B723_9ZZZZ</name>
<evidence type="ECO:0008006" key="2">
    <source>
        <dbReference type="Google" id="ProtNLM"/>
    </source>
</evidence>
<dbReference type="EMBL" id="UOFS01000046">
    <property type="protein sequence ID" value="VAX00907.1"/>
    <property type="molecule type" value="Genomic_DNA"/>
</dbReference>
<accession>A0A3B1B723</accession>
<sequence length="197" mass="22646">MVNILDEWDKELPRSILKNQIKLQDRRKFLLQLSGISIATTLLPSVSFSNTTTQLQQQPWLTFAAVQQHLFPATKDSPGASDINAALYLKNTLNSPDMEYEDKKFILNGVKWLNGMSNKLKRKDFILLNEQDREIVLRKIEQSNAGQNWLATILLYIFEALLTDPVYGGNPKGIGWIWLQHQPGFPLPTKTKKYYKL</sequence>
<proteinExistence type="predicted"/>
<evidence type="ECO:0000313" key="1">
    <source>
        <dbReference type="EMBL" id="VAX00907.1"/>
    </source>
</evidence>
<protein>
    <recommendedName>
        <fullName evidence="2">Tat (Twin-arginine translocation) pathway signal sequence domain protein</fullName>
    </recommendedName>
</protein>